<proteinExistence type="predicted"/>
<dbReference type="OrthoDB" id="5520269at2"/>
<evidence type="ECO:0000313" key="2">
    <source>
        <dbReference type="EMBL" id="SDQ20534.1"/>
    </source>
</evidence>
<feature type="compositionally biased region" description="Low complexity" evidence="1">
    <location>
        <begin position="72"/>
        <end position="82"/>
    </location>
</feature>
<dbReference type="STRING" id="1079994.SAMN04488565_1318"/>
<dbReference type="EMBL" id="FNKB01000001">
    <property type="protein sequence ID" value="SDQ20534.1"/>
    <property type="molecule type" value="Genomic_DNA"/>
</dbReference>
<protein>
    <recommendedName>
        <fullName evidence="4">Cation-transporting ATPase</fullName>
    </recommendedName>
</protein>
<reference evidence="2 3" key="1">
    <citation type="submission" date="2016-10" db="EMBL/GenBank/DDBJ databases">
        <authorList>
            <person name="de Groot N.N."/>
        </authorList>
    </citation>
    <scope>NUCLEOTIDE SEQUENCE [LARGE SCALE GENOMIC DNA]</scope>
    <source>
        <strain evidence="2 3">DSM 22788</strain>
    </source>
</reference>
<organism evidence="2 3">
    <name type="scientific">Leucobacter chromiiresistens</name>
    <dbReference type="NCBI Taxonomy" id="1079994"/>
    <lineage>
        <taxon>Bacteria</taxon>
        <taxon>Bacillati</taxon>
        <taxon>Actinomycetota</taxon>
        <taxon>Actinomycetes</taxon>
        <taxon>Micrococcales</taxon>
        <taxon>Microbacteriaceae</taxon>
        <taxon>Leucobacter</taxon>
    </lineage>
</organism>
<dbReference type="RefSeq" id="WP_143026009.1">
    <property type="nucleotide sequence ID" value="NZ_FNKB01000001.1"/>
</dbReference>
<dbReference type="AlphaFoldDB" id="A0A1H0YZJ3"/>
<sequence length="302" mass="30164">MSNMKKLFNLAKRAMDSRDSDAAESQRGGSAQGSTDWRALVHRAADAVTGESRDRAPHSPAPRADTAQAPRSGPGQAARSGPSAPPAPPTAASPQDRAAVARYTYLLETADPRQLEQVHAEAFAKLTPAQRALLQQDLQRDLPAAERPASAEPADLARAATRGEMRSPGTLRRLLARSGGARGRGAVTAGAAGVAGAGALGLLGVVAGGAVATAIGGSLLAEAAASGVDFDALASGLDHEALLGDFAAGDAFAGVGEAVPGVEEALSGAGDAASSTLDAAQGGLGSLGDAVSGFDLRGFFER</sequence>
<evidence type="ECO:0008006" key="4">
    <source>
        <dbReference type="Google" id="ProtNLM"/>
    </source>
</evidence>
<accession>A0A1H0YZJ3</accession>
<gene>
    <name evidence="2" type="ORF">SAMN04488565_1318</name>
</gene>
<feature type="region of interest" description="Disordered" evidence="1">
    <location>
        <begin position="1"/>
        <end position="96"/>
    </location>
</feature>
<evidence type="ECO:0000256" key="1">
    <source>
        <dbReference type="SAM" id="MobiDB-lite"/>
    </source>
</evidence>
<name>A0A1H0YZJ3_9MICO</name>
<feature type="compositionally biased region" description="Low complexity" evidence="1">
    <location>
        <begin position="145"/>
        <end position="154"/>
    </location>
</feature>
<feature type="region of interest" description="Disordered" evidence="1">
    <location>
        <begin position="142"/>
        <end position="171"/>
    </location>
</feature>
<dbReference type="Proteomes" id="UP000182690">
    <property type="component" value="Unassembled WGS sequence"/>
</dbReference>
<evidence type="ECO:0000313" key="3">
    <source>
        <dbReference type="Proteomes" id="UP000182690"/>
    </source>
</evidence>